<evidence type="ECO:0000313" key="2">
    <source>
        <dbReference type="EMBL" id="XAF70967.1"/>
    </source>
</evidence>
<protein>
    <submittedName>
        <fullName evidence="2">VOC family protein</fullName>
    </submittedName>
</protein>
<dbReference type="Pfam" id="PF06983">
    <property type="entry name" value="3-dmu-9_3-mt"/>
    <property type="match status" value="1"/>
</dbReference>
<dbReference type="EMBL" id="CP128355">
    <property type="protein sequence ID" value="XAF70967.1"/>
    <property type="molecule type" value="Genomic_DNA"/>
</dbReference>
<dbReference type="InterPro" id="IPR029068">
    <property type="entry name" value="Glyas_Bleomycin-R_OHBP_Dase"/>
</dbReference>
<dbReference type="RefSeq" id="WP_251517174.1">
    <property type="nucleotide sequence ID" value="NZ_CP128355.1"/>
</dbReference>
<dbReference type="Gene3D" id="3.10.180.10">
    <property type="entry name" value="2,3-Dihydroxybiphenyl 1,2-Dioxygenase, domain 1"/>
    <property type="match status" value="1"/>
</dbReference>
<dbReference type="CDD" id="cd06588">
    <property type="entry name" value="PhnB_like"/>
    <property type="match status" value="1"/>
</dbReference>
<dbReference type="InterPro" id="IPR028973">
    <property type="entry name" value="PhnB-like"/>
</dbReference>
<name>A0ABZ3EEM1_9STAP</name>
<gene>
    <name evidence="2" type="ORF">QQM35_02265</name>
</gene>
<feature type="domain" description="PhnB-like" evidence="1">
    <location>
        <begin position="4"/>
        <end position="131"/>
    </location>
</feature>
<accession>A0ABZ3EEM1</accession>
<dbReference type="SUPFAM" id="SSF54593">
    <property type="entry name" value="Glyoxalase/Bleomycin resistance protein/Dihydroxybiphenyl dioxygenase"/>
    <property type="match status" value="1"/>
</dbReference>
<sequence>MLKTVTPYLFFKGNCKEAVEFYSEVFEGKVSEMKTYGEVDEKSVDNPDRIIHARLEVDDQVFMCSDVPDEDLNVRDNRNVYLVLEFDSEEAIKDVYEKLKADGDVQMELADMFWGAKYAKLIDKYNIGWDLNYTKPQNK</sequence>
<dbReference type="PANTHER" id="PTHR33990">
    <property type="entry name" value="PROTEIN YJDN-RELATED"/>
    <property type="match status" value="1"/>
</dbReference>
<evidence type="ECO:0000313" key="3">
    <source>
        <dbReference type="Proteomes" id="UP001436297"/>
    </source>
</evidence>
<reference evidence="2 3" key="1">
    <citation type="journal article" date="2024" name="Pathogens">
        <title>Staphylococcus hsinchuensis sp. nov., Isolated from Soymilk.</title>
        <authorList>
            <person name="Wang Y.T."/>
            <person name="Lin Y.C."/>
            <person name="Hsieh Y.H."/>
            <person name="Lin Y.T."/>
            <person name="Hamada M."/>
            <person name="Chen C.C."/>
            <person name="Liou J.S."/>
            <person name="Lee A.Y."/>
            <person name="Zhang W.L."/>
            <person name="Chen Y.T."/>
            <person name="Huang C.H."/>
        </authorList>
    </citation>
    <scope>NUCLEOTIDE SEQUENCE [LARGE SCALE GENOMIC DNA]</scope>
    <source>
        <strain evidence="2 3">H164</strain>
    </source>
</reference>
<evidence type="ECO:0000259" key="1">
    <source>
        <dbReference type="Pfam" id="PF06983"/>
    </source>
</evidence>
<keyword evidence="3" id="KW-1185">Reference proteome</keyword>
<proteinExistence type="predicted"/>
<organism evidence="2 3">
    <name type="scientific">Staphylococcus hsinchuensis</name>
    <dbReference type="NCBI Taxonomy" id="3051183"/>
    <lineage>
        <taxon>Bacteria</taxon>
        <taxon>Bacillati</taxon>
        <taxon>Bacillota</taxon>
        <taxon>Bacilli</taxon>
        <taxon>Bacillales</taxon>
        <taxon>Staphylococcaceae</taxon>
        <taxon>Staphylococcus</taxon>
    </lineage>
</organism>
<dbReference type="Proteomes" id="UP001436297">
    <property type="component" value="Chromosome"/>
</dbReference>
<dbReference type="PANTHER" id="PTHR33990:SF1">
    <property type="entry name" value="PROTEIN YJDN"/>
    <property type="match status" value="1"/>
</dbReference>